<dbReference type="SUPFAM" id="SSF46934">
    <property type="entry name" value="UBA-like"/>
    <property type="match status" value="2"/>
</dbReference>
<dbReference type="InterPro" id="IPR042575">
    <property type="entry name" value="UBAP1_C"/>
</dbReference>
<dbReference type="AlphaFoldDB" id="A0A6P7I9H1"/>
<dbReference type="OrthoDB" id="2018023at2759"/>
<dbReference type="GO" id="GO:0043162">
    <property type="term" value="P:ubiquitin-dependent protein catabolic process via the multivesicular body sorting pathway"/>
    <property type="evidence" value="ECO:0007669"/>
    <property type="project" value="InterPro"/>
</dbReference>
<dbReference type="InterPro" id="IPR009060">
    <property type="entry name" value="UBA-like_sf"/>
</dbReference>
<comment type="subcellular location">
    <subcellularLocation>
        <location evidence="2">Cytoplasm</location>
        <location evidence="2">Cytosol</location>
    </subcellularLocation>
    <subcellularLocation>
        <location evidence="1">Endosome</location>
    </subcellularLocation>
</comment>
<gene>
    <name evidence="13 14 15" type="primary">ubap1</name>
</gene>
<feature type="domain" description="UMA" evidence="11">
    <location>
        <begin position="19"/>
        <end position="65"/>
    </location>
</feature>
<dbReference type="RefSeq" id="XP_028261314.1">
    <property type="nucleotide sequence ID" value="XM_028405513.1"/>
</dbReference>
<keyword evidence="3" id="KW-0813">Transport</keyword>
<feature type="region of interest" description="Disordered" evidence="9">
    <location>
        <begin position="188"/>
        <end position="231"/>
    </location>
</feature>
<dbReference type="InterPro" id="IPR049467">
    <property type="entry name" value="UBAP-1-like_UBA2"/>
</dbReference>
<feature type="compositionally biased region" description="Polar residues" evidence="9">
    <location>
        <begin position="148"/>
        <end position="157"/>
    </location>
</feature>
<evidence type="ECO:0000313" key="13">
    <source>
        <dbReference type="RefSeq" id="XP_028261314.1"/>
    </source>
</evidence>
<dbReference type="GO" id="GO:0000813">
    <property type="term" value="C:ESCRT I complex"/>
    <property type="evidence" value="ECO:0007669"/>
    <property type="project" value="InterPro"/>
</dbReference>
<dbReference type="Gene3D" id="1.20.120.1920">
    <property type="entry name" value="UBAP1 SOUBA domain"/>
    <property type="match status" value="1"/>
</dbReference>
<feature type="region of interest" description="Disordered" evidence="9">
    <location>
        <begin position="137"/>
        <end position="163"/>
    </location>
</feature>
<evidence type="ECO:0000256" key="2">
    <source>
        <dbReference type="ARBA" id="ARBA00004514"/>
    </source>
</evidence>
<feature type="compositionally biased region" description="Basic and acidic residues" evidence="9">
    <location>
        <begin position="82"/>
        <end position="96"/>
    </location>
</feature>
<keyword evidence="4" id="KW-0963">Cytoplasm</keyword>
<evidence type="ECO:0000256" key="5">
    <source>
        <dbReference type="ARBA" id="ARBA00022737"/>
    </source>
</evidence>
<dbReference type="SMART" id="SM00165">
    <property type="entry name" value="UBA"/>
    <property type="match status" value="2"/>
</dbReference>
<feature type="region of interest" description="Disordered" evidence="9">
    <location>
        <begin position="82"/>
        <end position="125"/>
    </location>
</feature>
<dbReference type="CDD" id="cd14316">
    <property type="entry name" value="UBA2_UBAP1_like"/>
    <property type="match status" value="1"/>
</dbReference>
<dbReference type="GeneID" id="114435643"/>
<organism evidence="12 15">
    <name type="scientific">Parambassis ranga</name>
    <name type="common">Indian glassy fish</name>
    <dbReference type="NCBI Taxonomy" id="210632"/>
    <lineage>
        <taxon>Eukaryota</taxon>
        <taxon>Metazoa</taxon>
        <taxon>Chordata</taxon>
        <taxon>Craniata</taxon>
        <taxon>Vertebrata</taxon>
        <taxon>Euteleostomi</taxon>
        <taxon>Actinopterygii</taxon>
        <taxon>Neopterygii</taxon>
        <taxon>Teleostei</taxon>
        <taxon>Neoteleostei</taxon>
        <taxon>Acanthomorphata</taxon>
        <taxon>Ovalentaria</taxon>
        <taxon>Ambassidae</taxon>
        <taxon>Parambassis</taxon>
    </lineage>
</organism>
<dbReference type="FunFam" id="1.20.120.1920:FF:000001">
    <property type="entry name" value="Ubiquitin associated protein 1"/>
    <property type="match status" value="1"/>
</dbReference>
<evidence type="ECO:0000256" key="7">
    <source>
        <dbReference type="ARBA" id="ARBA00022927"/>
    </source>
</evidence>
<protein>
    <recommendedName>
        <fullName evidence="8">Ubiquitin-associated protein 1</fullName>
    </recommendedName>
</protein>
<feature type="compositionally biased region" description="Polar residues" evidence="9">
    <location>
        <begin position="209"/>
        <end position="228"/>
    </location>
</feature>
<evidence type="ECO:0000256" key="6">
    <source>
        <dbReference type="ARBA" id="ARBA00022753"/>
    </source>
</evidence>
<dbReference type="RefSeq" id="XP_028261316.1">
    <property type="nucleotide sequence ID" value="XM_028405515.1"/>
</dbReference>
<feature type="domain" description="UBA" evidence="10">
    <location>
        <begin position="404"/>
        <end position="451"/>
    </location>
</feature>
<evidence type="ECO:0000313" key="12">
    <source>
        <dbReference type="Proteomes" id="UP000515145"/>
    </source>
</evidence>
<evidence type="ECO:0000256" key="3">
    <source>
        <dbReference type="ARBA" id="ARBA00022448"/>
    </source>
</evidence>
<dbReference type="GO" id="GO:0043130">
    <property type="term" value="F:ubiquitin binding"/>
    <property type="evidence" value="ECO:0007669"/>
    <property type="project" value="InterPro"/>
</dbReference>
<dbReference type="PANTHER" id="PTHR15960:SF2">
    <property type="entry name" value="UBIQUITIN-ASSOCIATED PROTEIN 1"/>
    <property type="match status" value="1"/>
</dbReference>
<name>A0A6P7I9H1_9TELE</name>
<evidence type="ECO:0000256" key="4">
    <source>
        <dbReference type="ARBA" id="ARBA00022490"/>
    </source>
</evidence>
<keyword evidence="12" id="KW-1185">Reference proteome</keyword>
<dbReference type="PROSITE" id="PS51497">
    <property type="entry name" value="UMA"/>
    <property type="match status" value="1"/>
</dbReference>
<evidence type="ECO:0000313" key="14">
    <source>
        <dbReference type="RefSeq" id="XP_028261315.1"/>
    </source>
</evidence>
<dbReference type="GO" id="GO:0015031">
    <property type="term" value="P:protein transport"/>
    <property type="evidence" value="ECO:0007669"/>
    <property type="project" value="UniProtKB-KW"/>
</dbReference>
<dbReference type="InterPro" id="IPR015940">
    <property type="entry name" value="UBA"/>
</dbReference>
<sequence length="455" mass="49593">MAARKSGTDASNNGPISYLDDVPFKINDKFRCPAKVGLPVGFCLPDCNSLLGYTKYDFSLERRSVRWGVELAEARAAEARAEEAAAKQEAESRDSLAQDVDGGGVKKPRSAVDEQDLPPPALNPVLAGLSHNAILTPLPAPSLGPRKTQPSTPQLHSLNLADFEREEDPFDKLELKTLDDKEELRNILQSQPQPPSVSTPEVSHLGSASRGNSPSPPCTNTSLSTKQGFTHKPNGLVSLLDMDRVGHPGRAEFETDDRPCNIRSLTFPKLSDSGDPEPVRYRPIRINAPCQNVPNGSPPTLPKSQVIVAPEQPPSYTKSCTPKPANQGPAGLPCGGALLSMTPSERQCVETLVGMGYSYEGVLRAMQRQGQNVEQVLDYLFVHGRLCERGFDASAVEECLEMYQCSEEKALQFLELMSRFGEMGFERDAIKEVLLVHNNDQDKALEDLMARATAS</sequence>
<dbReference type="GO" id="GO:0005829">
    <property type="term" value="C:cytosol"/>
    <property type="evidence" value="ECO:0007669"/>
    <property type="project" value="UniProtKB-SubCell"/>
</dbReference>
<reference evidence="13 14" key="1">
    <citation type="submission" date="2025-04" db="UniProtKB">
        <authorList>
            <consortium name="RefSeq"/>
        </authorList>
    </citation>
    <scope>IDENTIFICATION</scope>
</reference>
<evidence type="ECO:0000256" key="8">
    <source>
        <dbReference type="ARBA" id="ARBA00071936"/>
    </source>
</evidence>
<dbReference type="InterPro" id="IPR038870">
    <property type="entry name" value="UBAP1"/>
</dbReference>
<evidence type="ECO:0000256" key="9">
    <source>
        <dbReference type="SAM" id="MobiDB-lite"/>
    </source>
</evidence>
<dbReference type="Pfam" id="PF21267">
    <property type="entry name" value="UBAP-1_UBA2"/>
    <property type="match status" value="1"/>
</dbReference>
<keyword evidence="7" id="KW-0653">Protein transport</keyword>
<dbReference type="CTD" id="51271"/>
<keyword evidence="6" id="KW-0967">Endosome</keyword>
<dbReference type="PROSITE" id="PS50030">
    <property type="entry name" value="UBA"/>
    <property type="match status" value="2"/>
</dbReference>
<evidence type="ECO:0000259" key="11">
    <source>
        <dbReference type="PROSITE" id="PS51497"/>
    </source>
</evidence>
<evidence type="ECO:0000259" key="10">
    <source>
        <dbReference type="PROSITE" id="PS50030"/>
    </source>
</evidence>
<feature type="domain" description="UBA" evidence="10">
    <location>
        <begin position="342"/>
        <end position="383"/>
    </location>
</feature>
<evidence type="ECO:0000256" key="1">
    <source>
        <dbReference type="ARBA" id="ARBA00004177"/>
    </source>
</evidence>
<dbReference type="Proteomes" id="UP000515145">
    <property type="component" value="Chromosome 5"/>
</dbReference>
<dbReference type="RefSeq" id="XP_028261315.1">
    <property type="nucleotide sequence ID" value="XM_028405514.1"/>
</dbReference>
<keyword evidence="5" id="KW-0677">Repeat</keyword>
<dbReference type="Pfam" id="PF22567">
    <property type="entry name" value="UBA_9"/>
    <property type="match status" value="1"/>
</dbReference>
<dbReference type="InterPro" id="IPR023340">
    <property type="entry name" value="UMA"/>
</dbReference>
<evidence type="ECO:0000313" key="15">
    <source>
        <dbReference type="RefSeq" id="XP_028261316.1"/>
    </source>
</evidence>
<accession>A0A6P7I9H1</accession>
<dbReference type="PANTHER" id="PTHR15960">
    <property type="entry name" value="LD44032P"/>
    <property type="match status" value="1"/>
</dbReference>
<proteinExistence type="predicted"/>
<dbReference type="CDD" id="cd14315">
    <property type="entry name" value="UBA1_UBAP1"/>
    <property type="match status" value="1"/>
</dbReference>